<proteinExistence type="predicted"/>
<feature type="transmembrane region" description="Helical" evidence="1">
    <location>
        <begin position="32"/>
        <end position="53"/>
    </location>
</feature>
<sequence length="92" mass="10043">MQLGFWVWRRFYTCPCSVLALIIISIDPDTSIKIAFGTSLAVILPTALSRTYIHYCKKCVLIKPAVTLGLIEFLGGIIGGSIATHVLQIFSG</sequence>
<keyword evidence="1" id="KW-0812">Transmembrane</keyword>
<keyword evidence="3" id="KW-1185">Reference proteome</keyword>
<feature type="transmembrane region" description="Helical" evidence="1">
    <location>
        <begin position="65"/>
        <end position="90"/>
    </location>
</feature>
<protein>
    <submittedName>
        <fullName evidence="2">Uncharacterized protein</fullName>
    </submittedName>
</protein>
<dbReference type="Proteomes" id="UP000217784">
    <property type="component" value="Unassembled WGS sequence"/>
</dbReference>
<name>A0A2A2H9U7_METBR</name>
<organism evidence="2 3">
    <name type="scientific">Methanobacterium bryantii</name>
    <dbReference type="NCBI Taxonomy" id="2161"/>
    <lineage>
        <taxon>Archaea</taxon>
        <taxon>Methanobacteriati</taxon>
        <taxon>Methanobacteriota</taxon>
        <taxon>Methanomada group</taxon>
        <taxon>Methanobacteria</taxon>
        <taxon>Methanobacteriales</taxon>
        <taxon>Methanobacteriaceae</taxon>
        <taxon>Methanobacterium</taxon>
    </lineage>
</organism>
<keyword evidence="1" id="KW-1133">Transmembrane helix</keyword>
<gene>
    <name evidence="2" type="ORF">ASJ80_15280</name>
</gene>
<accession>A0A2A2H9U7</accession>
<dbReference type="AlphaFoldDB" id="A0A2A2H9U7"/>
<keyword evidence="1" id="KW-0472">Membrane</keyword>
<evidence type="ECO:0000313" key="2">
    <source>
        <dbReference type="EMBL" id="PAV06192.1"/>
    </source>
</evidence>
<comment type="caution">
    <text evidence="2">The sequence shown here is derived from an EMBL/GenBank/DDBJ whole genome shotgun (WGS) entry which is preliminary data.</text>
</comment>
<feature type="transmembrane region" description="Helical" evidence="1">
    <location>
        <begin position="7"/>
        <end position="26"/>
    </location>
</feature>
<evidence type="ECO:0000256" key="1">
    <source>
        <dbReference type="SAM" id="Phobius"/>
    </source>
</evidence>
<dbReference type="EMBL" id="LMVM01000001">
    <property type="protein sequence ID" value="PAV06192.1"/>
    <property type="molecule type" value="Genomic_DNA"/>
</dbReference>
<dbReference type="RefSeq" id="WP_083241080.1">
    <property type="nucleotide sequence ID" value="NZ_LMVM01000001.1"/>
</dbReference>
<evidence type="ECO:0000313" key="3">
    <source>
        <dbReference type="Proteomes" id="UP000217784"/>
    </source>
</evidence>
<reference evidence="2 3" key="1">
    <citation type="journal article" date="2017" name="BMC Genomics">
        <title>Genomic analysis of methanogenic archaea reveals a shift towards energy conservation.</title>
        <authorList>
            <person name="Gilmore S.P."/>
            <person name="Henske J.K."/>
            <person name="Sexton J.A."/>
            <person name="Solomon K.V."/>
            <person name="Seppala S."/>
            <person name="Yoo J.I."/>
            <person name="Huyett L.M."/>
            <person name="Pressman A."/>
            <person name="Cogan J.Z."/>
            <person name="Kivenson V."/>
            <person name="Peng X."/>
            <person name="Tan Y."/>
            <person name="Valentine D.L."/>
            <person name="O'Malley M.A."/>
        </authorList>
    </citation>
    <scope>NUCLEOTIDE SEQUENCE [LARGE SCALE GENOMIC DNA]</scope>
    <source>
        <strain evidence="2 3">M.o.H.</strain>
    </source>
</reference>